<keyword evidence="3" id="KW-0808">Transferase</keyword>
<dbReference type="Proteomes" id="UP000552097">
    <property type="component" value="Unassembled WGS sequence"/>
</dbReference>
<protein>
    <submittedName>
        <fullName evidence="3">Ribosomal protein S12 methylthiotransferase accessory factor</fullName>
    </submittedName>
</protein>
<dbReference type="Pfam" id="PF02624">
    <property type="entry name" value="YcaO"/>
    <property type="match status" value="1"/>
</dbReference>
<feature type="region of interest" description="Disordered" evidence="1">
    <location>
        <begin position="111"/>
        <end position="132"/>
    </location>
</feature>
<dbReference type="Gene3D" id="3.30.160.660">
    <property type="match status" value="1"/>
</dbReference>
<dbReference type="RefSeq" id="WP_184918550.1">
    <property type="nucleotide sequence ID" value="NZ_JACHMO010000001.1"/>
</dbReference>
<dbReference type="GO" id="GO:0016740">
    <property type="term" value="F:transferase activity"/>
    <property type="evidence" value="ECO:0007669"/>
    <property type="project" value="UniProtKB-KW"/>
</dbReference>
<dbReference type="InterPro" id="IPR027624">
    <property type="entry name" value="TOMM_cyclo_SagD"/>
</dbReference>
<dbReference type="PROSITE" id="PS51664">
    <property type="entry name" value="YCAO"/>
    <property type="match status" value="1"/>
</dbReference>
<evidence type="ECO:0000259" key="2">
    <source>
        <dbReference type="PROSITE" id="PS51664"/>
    </source>
</evidence>
<dbReference type="Gene3D" id="3.30.1330.230">
    <property type="match status" value="1"/>
</dbReference>
<keyword evidence="3" id="KW-0689">Ribosomal protein</keyword>
<dbReference type="PANTHER" id="PTHR37809:SF1">
    <property type="entry name" value="RIBOSOMAL PROTEIN S12 METHYLTHIOTRANSFERASE ACCESSORY FACTOR YCAO"/>
    <property type="match status" value="1"/>
</dbReference>
<proteinExistence type="predicted"/>
<dbReference type="EMBL" id="JACHMO010000001">
    <property type="protein sequence ID" value="MBB5802067.1"/>
    <property type="molecule type" value="Genomic_DNA"/>
</dbReference>
<feature type="domain" description="YcaO" evidence="2">
    <location>
        <begin position="193"/>
        <end position="552"/>
    </location>
</feature>
<dbReference type="InterPro" id="IPR022291">
    <property type="entry name" value="Bacteriocin_synth_cyclodeHase"/>
</dbReference>
<organism evidence="3 4">
    <name type="scientific">Saccharothrix ecbatanensis</name>
    <dbReference type="NCBI Taxonomy" id="1105145"/>
    <lineage>
        <taxon>Bacteria</taxon>
        <taxon>Bacillati</taxon>
        <taxon>Actinomycetota</taxon>
        <taxon>Actinomycetes</taxon>
        <taxon>Pseudonocardiales</taxon>
        <taxon>Pseudonocardiaceae</taxon>
        <taxon>Saccharothrix</taxon>
    </lineage>
</organism>
<reference evidence="3 4" key="1">
    <citation type="submission" date="2020-08" db="EMBL/GenBank/DDBJ databases">
        <title>Sequencing the genomes of 1000 actinobacteria strains.</title>
        <authorList>
            <person name="Klenk H.-P."/>
        </authorList>
    </citation>
    <scope>NUCLEOTIDE SEQUENCE [LARGE SCALE GENOMIC DNA]</scope>
    <source>
        <strain evidence="3 4">DSM 45486</strain>
    </source>
</reference>
<evidence type="ECO:0000256" key="1">
    <source>
        <dbReference type="SAM" id="MobiDB-lite"/>
    </source>
</evidence>
<comment type="caution">
    <text evidence="3">The sequence shown here is derived from an EMBL/GenBank/DDBJ whole genome shotgun (WGS) entry which is preliminary data.</text>
</comment>
<dbReference type="GO" id="GO:0005840">
    <property type="term" value="C:ribosome"/>
    <property type="evidence" value="ECO:0007669"/>
    <property type="project" value="UniProtKB-KW"/>
</dbReference>
<evidence type="ECO:0000313" key="3">
    <source>
        <dbReference type="EMBL" id="MBB5802067.1"/>
    </source>
</evidence>
<name>A0A7W9HGX0_9PSEU</name>
<evidence type="ECO:0000313" key="4">
    <source>
        <dbReference type="Proteomes" id="UP000552097"/>
    </source>
</evidence>
<dbReference type="InterPro" id="IPR003776">
    <property type="entry name" value="YcaO-like_dom"/>
</dbReference>
<gene>
    <name evidence="3" type="ORF">F4560_001835</name>
</gene>
<dbReference type="NCBIfam" id="TIGR03882">
    <property type="entry name" value="cyclo_dehyd_2"/>
    <property type="match status" value="1"/>
</dbReference>
<dbReference type="AlphaFoldDB" id="A0A7W9HGX0"/>
<dbReference type="NCBIfam" id="TIGR03604">
    <property type="entry name" value="TOMM_cyclo_SagD"/>
    <property type="match status" value="1"/>
</dbReference>
<keyword evidence="3" id="KW-0687">Ribonucleoprotein</keyword>
<feature type="compositionally biased region" description="Low complexity" evidence="1">
    <location>
        <begin position="115"/>
        <end position="132"/>
    </location>
</feature>
<dbReference type="PANTHER" id="PTHR37809">
    <property type="entry name" value="RIBOSOMAL PROTEIN S12 METHYLTHIOTRANSFERASE ACCESSORY FACTOR YCAO"/>
    <property type="match status" value="1"/>
</dbReference>
<sequence>MTVRVVELADYTIGDLDGIGPVLPVRFDGALVLIGPVSDGVCVGCAEDARLATLGSSVPRGDRRMRLGGLASPALRPLVTVLVDRVLADPAAYRDKVVALRTDLATVGEHRVRPRPGGCPTCGPLPEDSPETVVREPVPVVPGTLRGPNPLTEGDALRRELFDLRHGPVGGMYRIGDLTVAAVSAELGGGQAGFGRTADYAEAERVALYEAVERHAGMRPRRVTTVVEASYAELGDRALDPTRLGLPDHESPHVVPYHPDVRTRWVHGWSYTHGRPVLVPEHVAYWGYGERRFVDETSNGCGAGNSLTEAVLYGLFEVAERDAFLMAWYQRTPLRSLRVRDDVTAHIADRLAQLGYRLELYDATNDLGVPSVLSLARSPRQPHAFFAAGAGLDPDAAMRSAAAEVVMDVEAGAKRYRVEPGDYDTDRLRRLLRDPRLIRGMEDHVNVNGLTEAVERHDFLVPGPEVDLRVPDVPRDDLDALLEHYVRKWAGLGLEVIAVDQSDPVVRDRLGLHSAKVIVPGTVPMTFGELNRRTQGIPRLRLAGPPLPHPFP</sequence>
<dbReference type="Gene3D" id="3.30.40.250">
    <property type="match status" value="1"/>
</dbReference>
<accession>A0A7W9HGX0</accession>
<keyword evidence="4" id="KW-1185">Reference proteome</keyword>